<dbReference type="AlphaFoldDB" id="A0A1L8RE81"/>
<dbReference type="Pfam" id="PF01966">
    <property type="entry name" value="HD"/>
    <property type="match status" value="1"/>
</dbReference>
<evidence type="ECO:0000313" key="15">
    <source>
        <dbReference type="EMBL" id="OJG18058.1"/>
    </source>
</evidence>
<organism evidence="15 16">
    <name type="scientific">Enterococcus canis</name>
    <dbReference type="NCBI Taxonomy" id="214095"/>
    <lineage>
        <taxon>Bacteria</taxon>
        <taxon>Bacillati</taxon>
        <taxon>Bacillota</taxon>
        <taxon>Bacilli</taxon>
        <taxon>Lactobacillales</taxon>
        <taxon>Enterococcaceae</taxon>
        <taxon>Enterococcus</taxon>
    </lineage>
</organism>
<dbReference type="EC" id="3.1.-.-" evidence="10 11"/>
<reference evidence="15 16" key="1">
    <citation type="submission" date="2014-12" db="EMBL/GenBank/DDBJ databases">
        <title>Draft genome sequences of 29 type strains of Enterococci.</title>
        <authorList>
            <person name="Zhong Z."/>
            <person name="Sun Z."/>
            <person name="Liu W."/>
            <person name="Zhang W."/>
            <person name="Zhang H."/>
        </authorList>
    </citation>
    <scope>NUCLEOTIDE SEQUENCE [LARGE SCALE GENOMIC DNA]</scope>
    <source>
        <strain evidence="15 16">DSM 17029</strain>
    </source>
</reference>
<dbReference type="GO" id="GO:0005886">
    <property type="term" value="C:plasma membrane"/>
    <property type="evidence" value="ECO:0007669"/>
    <property type="project" value="UniProtKB-SubCell"/>
</dbReference>
<dbReference type="Pfam" id="PF12072">
    <property type="entry name" value="RNase_Y_N"/>
    <property type="match status" value="1"/>
</dbReference>
<evidence type="ECO:0000256" key="2">
    <source>
        <dbReference type="ARBA" id="ARBA00022692"/>
    </source>
</evidence>
<dbReference type="Pfam" id="PF00013">
    <property type="entry name" value="KH_1"/>
    <property type="match status" value="1"/>
</dbReference>
<dbReference type="Proteomes" id="UP000181884">
    <property type="component" value="Unassembled WGS sequence"/>
</dbReference>
<dbReference type="InterPro" id="IPR004087">
    <property type="entry name" value="KH_dom"/>
</dbReference>
<dbReference type="Gene3D" id="3.30.1370.10">
    <property type="entry name" value="K Homology domain, type 1"/>
    <property type="match status" value="1"/>
</dbReference>
<sequence length="540" mass="60873">MVNVFYQKNYKITKKLDSLEVDSMTQSILLAIGLIVGLILGFVVAKTRHTKEIDGAKLSAEGILTSAKKEAETLKKEALLEAKEENQKYRSEIESELKESRLELKGQENRLLQREQTLDRKDDSLEKREHSLEDKETKLGSRQQLLEEREKEVEKLIEQEQQELERVAALPKEEARDIIMKTTEEELNHELTLMVKESEQRAKEEADRKAKNLLSLAIQRCAADQVSETTVSVVTLPNDEMKGRIIGREGRNIRTLETLTGIDLIIDDTPEAVVLSGFDPIRREIARMTLEKLIQDGRIHPARIEETVEKSRKEMDERIREYGEQAAFEVGAHTLHPDLIKILGRLRFRTSYGQNVLNHSIEVAKLSGILAAELGEDIQLAKRAGLLHDIGKALDHEIEGSHVEIGAELAAKYKENPVVINAIASHHGDVEATSVISVLVAAADALSAARPGARSESLENYIRRLENLENISNSFTGVESSFAVQAGREVRVMVKPEEISDMDAVRLVRDIRKRIEDELDYPGHIKVTVIRETRAVDYAK</sequence>
<dbReference type="NCBIfam" id="TIGR03319">
    <property type="entry name" value="RNase_Y"/>
    <property type="match status" value="1"/>
</dbReference>
<gene>
    <name evidence="10" type="primary">rny</name>
    <name evidence="15" type="ORF">RU97_GL002131</name>
</gene>
<dbReference type="SMART" id="SM00471">
    <property type="entry name" value="HDc"/>
    <property type="match status" value="1"/>
</dbReference>
<evidence type="ECO:0000256" key="6">
    <source>
        <dbReference type="ARBA" id="ARBA00022884"/>
    </source>
</evidence>
<accession>A0A1L8RE81</accession>
<evidence type="ECO:0000256" key="5">
    <source>
        <dbReference type="ARBA" id="ARBA00022801"/>
    </source>
</evidence>
<dbReference type="SUPFAM" id="SSF109604">
    <property type="entry name" value="HD-domain/PDEase-like"/>
    <property type="match status" value="1"/>
</dbReference>
<evidence type="ECO:0000256" key="3">
    <source>
        <dbReference type="ARBA" id="ARBA00022722"/>
    </source>
</evidence>
<dbReference type="FunFam" id="3.30.1370.10:FF:000006">
    <property type="entry name" value="Ribonuclease Y"/>
    <property type="match status" value="1"/>
</dbReference>
<evidence type="ECO:0000256" key="13">
    <source>
        <dbReference type="SAM" id="MobiDB-lite"/>
    </source>
</evidence>
<evidence type="ECO:0000256" key="9">
    <source>
        <dbReference type="ARBA" id="ARBA00073072"/>
    </source>
</evidence>
<feature type="domain" description="HD" evidence="14">
    <location>
        <begin position="356"/>
        <end position="449"/>
    </location>
</feature>
<evidence type="ECO:0000256" key="4">
    <source>
        <dbReference type="ARBA" id="ARBA00022759"/>
    </source>
</evidence>
<evidence type="ECO:0000256" key="7">
    <source>
        <dbReference type="ARBA" id="ARBA00022989"/>
    </source>
</evidence>
<dbReference type="GO" id="GO:0003723">
    <property type="term" value="F:RNA binding"/>
    <property type="evidence" value="ECO:0007669"/>
    <property type="project" value="UniProtKB-UniRule"/>
</dbReference>
<dbReference type="GO" id="GO:0016787">
    <property type="term" value="F:hydrolase activity"/>
    <property type="evidence" value="ECO:0007669"/>
    <property type="project" value="UniProtKB-KW"/>
</dbReference>
<comment type="function">
    <text evidence="10">Endoribonuclease that initiates mRNA decay.</text>
</comment>
<keyword evidence="10" id="KW-0472">Membrane</keyword>
<dbReference type="PANTHER" id="PTHR12826">
    <property type="entry name" value="RIBONUCLEASE Y"/>
    <property type="match status" value="1"/>
</dbReference>
<dbReference type="CDD" id="cd22431">
    <property type="entry name" value="KH-I_RNaseY"/>
    <property type="match status" value="1"/>
</dbReference>
<keyword evidence="2 10" id="KW-0812">Transmembrane</keyword>
<keyword evidence="10" id="KW-1003">Cell membrane</keyword>
<dbReference type="InterPro" id="IPR004088">
    <property type="entry name" value="KH_dom_type_1"/>
</dbReference>
<dbReference type="InterPro" id="IPR006674">
    <property type="entry name" value="HD_domain"/>
</dbReference>
<dbReference type="STRING" id="214095.RU97_GL002131"/>
<evidence type="ECO:0000313" key="16">
    <source>
        <dbReference type="Proteomes" id="UP000181884"/>
    </source>
</evidence>
<dbReference type="SMART" id="SM00322">
    <property type="entry name" value="KH"/>
    <property type="match status" value="1"/>
</dbReference>
<dbReference type="SUPFAM" id="SSF54791">
    <property type="entry name" value="Eukaryotic type KH-domain (KH-domain type I)"/>
    <property type="match status" value="1"/>
</dbReference>
<evidence type="ECO:0000256" key="11">
    <source>
        <dbReference type="NCBIfam" id="TIGR03319"/>
    </source>
</evidence>
<dbReference type="GO" id="GO:0004521">
    <property type="term" value="F:RNA endonuclease activity"/>
    <property type="evidence" value="ECO:0007669"/>
    <property type="project" value="UniProtKB-UniRule"/>
</dbReference>
<keyword evidence="6 10" id="KW-0694">RNA-binding</keyword>
<dbReference type="InterPro" id="IPR003607">
    <property type="entry name" value="HD/PDEase_dom"/>
</dbReference>
<dbReference type="GO" id="GO:0006402">
    <property type="term" value="P:mRNA catabolic process"/>
    <property type="evidence" value="ECO:0007669"/>
    <property type="project" value="UniProtKB-UniRule"/>
</dbReference>
<comment type="caution">
    <text evidence="15">The sequence shown here is derived from an EMBL/GenBank/DDBJ whole genome shotgun (WGS) entry which is preliminary data.</text>
</comment>
<dbReference type="InterPro" id="IPR036612">
    <property type="entry name" value="KH_dom_type_1_sf"/>
</dbReference>
<dbReference type="Gene3D" id="1.10.3210.10">
    <property type="entry name" value="Hypothetical protein af1432"/>
    <property type="match status" value="1"/>
</dbReference>
<evidence type="ECO:0000256" key="12">
    <source>
        <dbReference type="SAM" id="Coils"/>
    </source>
</evidence>
<dbReference type="CDD" id="cd00077">
    <property type="entry name" value="HDc"/>
    <property type="match status" value="1"/>
</dbReference>
<feature type="coiled-coil region" evidence="12">
    <location>
        <begin position="68"/>
        <end position="110"/>
    </location>
</feature>
<keyword evidence="3 10" id="KW-0540">Nuclease</keyword>
<name>A0A1L8RE81_9ENTE</name>
<evidence type="ECO:0000259" key="14">
    <source>
        <dbReference type="PROSITE" id="PS51831"/>
    </source>
</evidence>
<comment type="subcellular location">
    <subcellularLocation>
        <location evidence="1 10">Cell membrane</location>
        <topology evidence="1 10">Single-pass membrane protein</topology>
    </subcellularLocation>
</comment>
<evidence type="ECO:0000256" key="8">
    <source>
        <dbReference type="ARBA" id="ARBA00061537"/>
    </source>
</evidence>
<dbReference type="InterPro" id="IPR006675">
    <property type="entry name" value="HDIG_dom"/>
</dbReference>
<evidence type="ECO:0000256" key="1">
    <source>
        <dbReference type="ARBA" id="ARBA00004162"/>
    </source>
</evidence>
<dbReference type="PROSITE" id="PS51831">
    <property type="entry name" value="HD"/>
    <property type="match status" value="1"/>
</dbReference>
<feature type="coiled-coil region" evidence="12">
    <location>
        <begin position="142"/>
        <end position="170"/>
    </location>
</feature>
<dbReference type="PROSITE" id="PS50084">
    <property type="entry name" value="KH_TYPE_1"/>
    <property type="match status" value="1"/>
</dbReference>
<keyword evidence="12" id="KW-0175">Coiled coil</keyword>
<comment type="similarity">
    <text evidence="8 10">Belongs to the RNase Y family.</text>
</comment>
<feature type="region of interest" description="Disordered" evidence="13">
    <location>
        <begin position="113"/>
        <end position="140"/>
    </location>
</feature>
<dbReference type="PANTHER" id="PTHR12826:SF15">
    <property type="entry name" value="RIBONUCLEASE Y"/>
    <property type="match status" value="1"/>
</dbReference>
<dbReference type="HAMAP" id="MF_00335">
    <property type="entry name" value="RNase_Y"/>
    <property type="match status" value="1"/>
</dbReference>
<dbReference type="FunFam" id="1.10.3210.10:FF:000003">
    <property type="entry name" value="Ribonuclease Y"/>
    <property type="match status" value="1"/>
</dbReference>
<keyword evidence="7 10" id="KW-1133">Transmembrane helix</keyword>
<feature type="transmembrane region" description="Helical" evidence="10">
    <location>
        <begin position="24"/>
        <end position="45"/>
    </location>
</feature>
<proteinExistence type="inferred from homology"/>
<evidence type="ECO:0000256" key="10">
    <source>
        <dbReference type="HAMAP-Rule" id="MF_00335"/>
    </source>
</evidence>
<dbReference type="EMBL" id="JXKH01000005">
    <property type="protein sequence ID" value="OJG18058.1"/>
    <property type="molecule type" value="Genomic_DNA"/>
</dbReference>
<keyword evidence="5 10" id="KW-0378">Hydrolase</keyword>
<keyword evidence="16" id="KW-1185">Reference proteome</keyword>
<dbReference type="InterPro" id="IPR022711">
    <property type="entry name" value="RNase_Y_N"/>
</dbReference>
<dbReference type="InterPro" id="IPR017705">
    <property type="entry name" value="Ribonuclease_Y"/>
</dbReference>
<protein>
    <recommendedName>
        <fullName evidence="9 10">Ribonuclease Y</fullName>
        <shortName evidence="10">RNase Y</shortName>
        <ecNumber evidence="10 11">3.1.-.-</ecNumber>
    </recommendedName>
</protein>
<keyword evidence="4 10" id="KW-0255">Endonuclease</keyword>
<dbReference type="NCBIfam" id="TIGR00277">
    <property type="entry name" value="HDIG"/>
    <property type="match status" value="1"/>
</dbReference>